<dbReference type="KEGG" id="bmeg:BG04_671"/>
<dbReference type="RefSeq" id="WP_025749972.1">
    <property type="nucleotide sequence ID" value="NZ_BCVB01000012.1"/>
</dbReference>
<accession>A0A0B6ATW7</accession>
<dbReference type="HOGENOM" id="CLU_2931640_0_0_9"/>
<name>A0A0B6ATW7_PRIM2</name>
<sequence>MSHTETERTTYMYDPFTIQGLEMNIPKEGEGSQPLINRSGLSTSTFKTNMNRKHFERYIY</sequence>
<gene>
    <name evidence="1" type="ORF">BG04_671</name>
</gene>
<proteinExistence type="predicted"/>
<dbReference type="EMBL" id="CP009920">
    <property type="protein sequence ID" value="AJI24133.1"/>
    <property type="molecule type" value="Genomic_DNA"/>
</dbReference>
<organism evidence="1 2">
    <name type="scientific">Priestia megaterium (strain ATCC 14581 / DSM 32 / CCUG 1817 / JCM 2506 / NBRC 15308 / NCIMB 9376 / NCTC 10342 / NRRL B-14308 / VKM B-512 / Ford 19)</name>
    <name type="common">Bacillus megaterium</name>
    <dbReference type="NCBI Taxonomy" id="1348623"/>
    <lineage>
        <taxon>Bacteria</taxon>
        <taxon>Bacillati</taxon>
        <taxon>Bacillota</taxon>
        <taxon>Bacilli</taxon>
        <taxon>Bacillales</taxon>
        <taxon>Bacillaceae</taxon>
        <taxon>Priestia</taxon>
    </lineage>
</organism>
<protein>
    <submittedName>
        <fullName evidence="1">Uncharacterized protein</fullName>
    </submittedName>
</protein>
<reference evidence="1 2" key="1">
    <citation type="journal article" date="2015" name="Genome Announc.">
        <title>Complete genome sequences for 35 biothreat assay-relevant bacillus species.</title>
        <authorList>
            <person name="Johnson S.L."/>
            <person name="Daligault H.E."/>
            <person name="Davenport K.W."/>
            <person name="Jaissle J."/>
            <person name="Frey K.G."/>
            <person name="Ladner J.T."/>
            <person name="Broomall S.M."/>
            <person name="Bishop-Lilly K.A."/>
            <person name="Bruce D.C."/>
            <person name="Gibbons H.S."/>
            <person name="Coyne S.R."/>
            <person name="Lo C.C."/>
            <person name="Meincke L."/>
            <person name="Munk A.C."/>
            <person name="Koroleva G.I."/>
            <person name="Rosenzweig C.N."/>
            <person name="Palacios G.F."/>
            <person name="Redden C.L."/>
            <person name="Minogue T.D."/>
            <person name="Chain P.S."/>
        </authorList>
    </citation>
    <scope>NUCLEOTIDE SEQUENCE [LARGE SCALE GENOMIC DNA]</scope>
    <source>
        <strain evidence="2">ATCC 14581 / DSM 32 / JCM 2506 / NBRC 15308 / NCIMB 9376 / NCTC 10342 / NRRL B-14308 / VKM B-512</strain>
    </source>
</reference>
<dbReference type="AlphaFoldDB" id="A0A0B6ATW7"/>
<dbReference type="Proteomes" id="UP000031829">
    <property type="component" value="Chromosome"/>
</dbReference>
<evidence type="ECO:0000313" key="2">
    <source>
        <dbReference type="Proteomes" id="UP000031829"/>
    </source>
</evidence>
<dbReference type="GeneID" id="93644165"/>
<evidence type="ECO:0000313" key="1">
    <source>
        <dbReference type="EMBL" id="AJI24133.1"/>
    </source>
</evidence>